<sequence>MWRWPVKALRGETVRSAVVDRNGMAGDRVLEVFKAGSDDKLWGGSHPRMMEWEAAWPAQCGCADGTGDAPVVYEPSGAAWAADDPDLPAVMAADLGEDAIELRPHGRSYGRLLVVFEASLKRLSEQMGREIEVERFRPNVLCESDADAFAEAGFEPGSRIRLGDNDFTVQKPCERCILPSWDPYGRQRDKDLHKHIVKELDNRFGIYVRTEAKATIAVGDQISG</sequence>
<gene>
    <name evidence="2" type="ORF">FAB82_05250</name>
</gene>
<comment type="caution">
    <text evidence="2">The sequence shown here is derived from an EMBL/GenBank/DDBJ whole genome shotgun (WGS) entry which is preliminary data.</text>
</comment>
<reference evidence="2 3" key="2">
    <citation type="submission" date="2019-05" db="EMBL/GenBank/DDBJ databases">
        <title>Glycomyces buryatensis sp. nov.</title>
        <authorList>
            <person name="Nikitina E."/>
        </authorList>
    </citation>
    <scope>NUCLEOTIDE SEQUENCE [LARGE SCALE GENOMIC DNA]</scope>
    <source>
        <strain evidence="2 3">18</strain>
    </source>
</reference>
<dbReference type="SUPFAM" id="SSF50800">
    <property type="entry name" value="PK beta-barrel domain-like"/>
    <property type="match status" value="1"/>
</dbReference>
<dbReference type="GO" id="GO:0030170">
    <property type="term" value="F:pyridoxal phosphate binding"/>
    <property type="evidence" value="ECO:0007669"/>
    <property type="project" value="InterPro"/>
</dbReference>
<feature type="domain" description="MOSC" evidence="1">
    <location>
        <begin position="84"/>
        <end position="224"/>
    </location>
</feature>
<dbReference type="OrthoDB" id="9793178at2"/>
<dbReference type="GO" id="GO:0003824">
    <property type="term" value="F:catalytic activity"/>
    <property type="evidence" value="ECO:0007669"/>
    <property type="project" value="InterPro"/>
</dbReference>
<proteinExistence type="predicted"/>
<dbReference type="Pfam" id="PF03473">
    <property type="entry name" value="MOSC"/>
    <property type="match status" value="1"/>
</dbReference>
<dbReference type="EMBL" id="STGY01000021">
    <property type="protein sequence ID" value="THV42580.1"/>
    <property type="molecule type" value="Genomic_DNA"/>
</dbReference>
<dbReference type="PROSITE" id="PS51340">
    <property type="entry name" value="MOSC"/>
    <property type="match status" value="1"/>
</dbReference>
<reference evidence="3" key="1">
    <citation type="submission" date="2019-04" db="EMBL/GenBank/DDBJ databases">
        <title>Nocardioides xinjiangensis sp. nov.</title>
        <authorList>
            <person name="Liu S."/>
        </authorList>
    </citation>
    <scope>NUCLEOTIDE SEQUENCE [LARGE SCALE GENOMIC DNA]</scope>
    <source>
        <strain evidence="3">18</strain>
    </source>
</reference>
<dbReference type="Gene3D" id="2.40.33.20">
    <property type="entry name" value="PK beta-barrel domain-like"/>
    <property type="match status" value="1"/>
</dbReference>
<organism evidence="2 3">
    <name type="scientific">Glycomyces buryatensis</name>
    <dbReference type="NCBI Taxonomy" id="2570927"/>
    <lineage>
        <taxon>Bacteria</taxon>
        <taxon>Bacillati</taxon>
        <taxon>Actinomycetota</taxon>
        <taxon>Actinomycetes</taxon>
        <taxon>Glycomycetales</taxon>
        <taxon>Glycomycetaceae</taxon>
        <taxon>Glycomyces</taxon>
    </lineage>
</organism>
<evidence type="ECO:0000259" key="1">
    <source>
        <dbReference type="PROSITE" id="PS51340"/>
    </source>
</evidence>
<evidence type="ECO:0000313" key="2">
    <source>
        <dbReference type="EMBL" id="THV42580.1"/>
    </source>
</evidence>
<accession>A0A4S8QE19</accession>
<protein>
    <submittedName>
        <fullName evidence="2">MOSC domain-containing protein</fullName>
    </submittedName>
</protein>
<dbReference type="InterPro" id="IPR005302">
    <property type="entry name" value="MoCF_Sase_C"/>
</dbReference>
<dbReference type="Proteomes" id="UP000308760">
    <property type="component" value="Unassembled WGS sequence"/>
</dbReference>
<dbReference type="GO" id="GO:0030151">
    <property type="term" value="F:molybdenum ion binding"/>
    <property type="evidence" value="ECO:0007669"/>
    <property type="project" value="InterPro"/>
</dbReference>
<evidence type="ECO:0000313" key="3">
    <source>
        <dbReference type="Proteomes" id="UP000308760"/>
    </source>
</evidence>
<dbReference type="AlphaFoldDB" id="A0A4S8QE19"/>
<dbReference type="InterPro" id="IPR011037">
    <property type="entry name" value="Pyrv_Knase-like_insert_dom_sf"/>
</dbReference>
<name>A0A4S8QE19_9ACTN</name>
<keyword evidence="3" id="KW-1185">Reference proteome</keyword>